<sequence>MLIGILSIFFGMQFGLVFSQFFLLVTAKITRVPGIYLYLPINAFILTTIVFLSLFIVVSTLTPMLIRTKKSGTPFKNK</sequence>
<protein>
    <recommendedName>
        <fullName evidence="5">ABC3 transporter permease protein domain-containing protein</fullName>
    </recommendedName>
</protein>
<dbReference type="InterPro" id="IPR052536">
    <property type="entry name" value="ABC-4_Integral_Memb_Prot"/>
</dbReference>
<evidence type="ECO:0000313" key="3">
    <source>
        <dbReference type="EMBL" id="GEU23893.1"/>
    </source>
</evidence>
<evidence type="ECO:0000313" key="2">
    <source>
        <dbReference type="EMBL" id="GEU21582.1"/>
    </source>
</evidence>
<keyword evidence="1" id="KW-0472">Membrane</keyword>
<dbReference type="AlphaFoldDB" id="A0A640N6Q0"/>
<dbReference type="PANTHER" id="PTHR46795:SF2">
    <property type="entry name" value="ABC TRANSPORTER, PERMEASE PROTEIN"/>
    <property type="match status" value="1"/>
</dbReference>
<dbReference type="EMBL" id="BLEY01000007">
    <property type="protein sequence ID" value="GEU25588.1"/>
    <property type="molecule type" value="Genomic_DNA"/>
</dbReference>
<evidence type="ECO:0008006" key="5">
    <source>
        <dbReference type="Google" id="ProtNLM"/>
    </source>
</evidence>
<comment type="caution">
    <text evidence="2">The sequence shown here is derived from an EMBL/GenBank/DDBJ whole genome shotgun (WGS) entry which is preliminary data.</text>
</comment>
<evidence type="ECO:0000256" key="1">
    <source>
        <dbReference type="SAM" id="Phobius"/>
    </source>
</evidence>
<keyword evidence="1" id="KW-0812">Transmembrane</keyword>
<dbReference type="EMBL" id="BLEW01000011">
    <property type="protein sequence ID" value="GEU23893.1"/>
    <property type="molecule type" value="Genomic_DNA"/>
</dbReference>
<reference evidence="2" key="1">
    <citation type="submission" date="2019-12" db="EMBL/GenBank/DDBJ databases">
        <title>Epidemiological and comparative genomic analysis of Bacillus anthracis isolated from northern Vietnam.</title>
        <authorList>
            <person name="Hoang T.T.H."/>
            <person name="Dang D.A."/>
            <person name="Pham M.H."/>
            <person name="Luong M.H."/>
            <person name="Tran N.D."/>
            <person name="Nguyen T.H."/>
            <person name="Nguyen T.T."/>
            <person name="Inoue S."/>
            <person name="Morikawa S."/>
            <person name="Okutani A."/>
        </authorList>
    </citation>
    <scope>NUCLEOTIDE SEQUENCE</scope>
    <source>
        <strain evidence="3">LaLC</strain>
        <strain evidence="2">LamDB</strain>
        <strain evidence="4">QuyetLC</strain>
    </source>
</reference>
<dbReference type="EMBL" id="BLEX01000014">
    <property type="protein sequence ID" value="GEU21582.1"/>
    <property type="molecule type" value="Genomic_DNA"/>
</dbReference>
<reference evidence="2" key="2">
    <citation type="submission" date="2019-12" db="EMBL/GenBank/DDBJ databases">
        <authorList>
            <person name="Hoang T.H.H."/>
            <person name="Okutani A."/>
        </authorList>
    </citation>
    <scope>NUCLEOTIDE SEQUENCE</scope>
    <source>
        <strain evidence="3">LaLC</strain>
        <strain evidence="2">LamDB</strain>
        <strain evidence="4">QuyetLC</strain>
    </source>
</reference>
<accession>A0A640N6Q0</accession>
<proteinExistence type="predicted"/>
<gene>
    <name evidence="3" type="ORF">LaLC_45430</name>
    <name evidence="2" type="ORF">LamDB_56660</name>
    <name evidence="4" type="ORF">QuyetLC_09180</name>
</gene>
<evidence type="ECO:0000313" key="4">
    <source>
        <dbReference type="EMBL" id="GEU25588.1"/>
    </source>
</evidence>
<keyword evidence="1" id="KW-1133">Transmembrane helix</keyword>
<name>A0A640N6Q0_BACAN</name>
<organism evidence="2">
    <name type="scientific">Bacillus anthracis</name>
    <name type="common">anthrax bacterium</name>
    <dbReference type="NCBI Taxonomy" id="1392"/>
    <lineage>
        <taxon>Bacteria</taxon>
        <taxon>Bacillati</taxon>
        <taxon>Bacillota</taxon>
        <taxon>Bacilli</taxon>
        <taxon>Bacillales</taxon>
        <taxon>Bacillaceae</taxon>
        <taxon>Bacillus</taxon>
        <taxon>Bacillus cereus group</taxon>
    </lineage>
</organism>
<feature type="transmembrane region" description="Helical" evidence="1">
    <location>
        <begin position="35"/>
        <end position="61"/>
    </location>
</feature>
<dbReference type="PANTHER" id="PTHR46795">
    <property type="entry name" value="ABC TRANSPORTER PERMEASE-RELATED-RELATED"/>
    <property type="match status" value="1"/>
</dbReference>